<reference evidence="3 4" key="1">
    <citation type="submission" date="2017-09" db="EMBL/GenBank/DDBJ databases">
        <title>Complete genome sequence of Oxytococcus suis strain ZY16052.</title>
        <authorList>
            <person name="Li F."/>
        </authorList>
    </citation>
    <scope>NUCLEOTIDE SEQUENCE [LARGE SCALE GENOMIC DNA]</scope>
    <source>
        <strain evidence="3 4">ZY16052</strain>
    </source>
</reference>
<dbReference type="SUPFAM" id="SSF50118">
    <property type="entry name" value="Cell growth inhibitor/plasmid maintenance toxic component"/>
    <property type="match status" value="1"/>
</dbReference>
<dbReference type="GO" id="GO:0006402">
    <property type="term" value="P:mRNA catabolic process"/>
    <property type="evidence" value="ECO:0007669"/>
    <property type="project" value="TreeGrafter"/>
</dbReference>
<evidence type="ECO:0000313" key="3">
    <source>
        <dbReference type="EMBL" id="AXY26211.1"/>
    </source>
</evidence>
<gene>
    <name evidence="3" type="ORF">CL176_09485</name>
</gene>
<organism evidence="3 4">
    <name type="scientific">Suicoccus acidiformans</name>
    <dbReference type="NCBI Taxonomy" id="2036206"/>
    <lineage>
        <taxon>Bacteria</taxon>
        <taxon>Bacillati</taxon>
        <taxon>Bacillota</taxon>
        <taxon>Bacilli</taxon>
        <taxon>Lactobacillales</taxon>
        <taxon>Aerococcaceae</taxon>
        <taxon>Suicoccus</taxon>
    </lineage>
</organism>
<dbReference type="AlphaFoldDB" id="A0A347WMA4"/>
<dbReference type="InterPro" id="IPR011067">
    <property type="entry name" value="Plasmid_toxin/cell-grow_inhib"/>
</dbReference>
<dbReference type="KEGG" id="abae:CL176_09485"/>
<dbReference type="Proteomes" id="UP000263232">
    <property type="component" value="Chromosome"/>
</dbReference>
<dbReference type="Pfam" id="PF02452">
    <property type="entry name" value="PemK_toxin"/>
    <property type="match status" value="1"/>
</dbReference>
<dbReference type="PANTHER" id="PTHR33988">
    <property type="entry name" value="ENDORIBONUCLEASE MAZF-RELATED"/>
    <property type="match status" value="1"/>
</dbReference>
<evidence type="ECO:0000256" key="1">
    <source>
        <dbReference type="ARBA" id="ARBA00007521"/>
    </source>
</evidence>
<name>A0A347WMA4_9LACT</name>
<accession>A0A347WMA4</accession>
<evidence type="ECO:0000256" key="2">
    <source>
        <dbReference type="ARBA" id="ARBA00022649"/>
    </source>
</evidence>
<comment type="similarity">
    <text evidence="1">Belongs to the PemK/MazF family.</text>
</comment>
<dbReference type="RefSeq" id="WP_118991106.1">
    <property type="nucleotide sequence ID" value="NZ_CP023434.1"/>
</dbReference>
<protein>
    <submittedName>
        <fullName evidence="3">PemK family transcriptional regulator</fullName>
    </submittedName>
</protein>
<evidence type="ECO:0000313" key="4">
    <source>
        <dbReference type="Proteomes" id="UP000263232"/>
    </source>
</evidence>
<keyword evidence="2" id="KW-1277">Toxin-antitoxin system</keyword>
<keyword evidence="4" id="KW-1185">Reference proteome</keyword>
<dbReference type="GO" id="GO:0003677">
    <property type="term" value="F:DNA binding"/>
    <property type="evidence" value="ECO:0007669"/>
    <property type="project" value="InterPro"/>
</dbReference>
<dbReference type="EMBL" id="CP023434">
    <property type="protein sequence ID" value="AXY26211.1"/>
    <property type="molecule type" value="Genomic_DNA"/>
</dbReference>
<dbReference type="OrthoDB" id="9808744at2"/>
<dbReference type="InterPro" id="IPR003477">
    <property type="entry name" value="PemK-like"/>
</dbReference>
<dbReference type="GO" id="GO:0004521">
    <property type="term" value="F:RNA endonuclease activity"/>
    <property type="evidence" value="ECO:0007669"/>
    <property type="project" value="TreeGrafter"/>
</dbReference>
<dbReference type="PANTHER" id="PTHR33988:SF3">
    <property type="entry name" value="ENDORIBONUCLEASE TOXIN CHPB-RELATED"/>
    <property type="match status" value="1"/>
</dbReference>
<sequence>MSYIPEKGDIVWLDFDPAAGKEIQKCRPALVISHIAFNRTTYFAVVCPITTTFRKFPTHVPLPKQLNTAGYVVVSQLKSIDFKVRNIAFIEKVPTFYLKQIDQLVEYIFSKD</sequence>
<dbReference type="GO" id="GO:0016075">
    <property type="term" value="P:rRNA catabolic process"/>
    <property type="evidence" value="ECO:0007669"/>
    <property type="project" value="TreeGrafter"/>
</dbReference>
<proteinExistence type="inferred from homology"/>
<dbReference type="Gene3D" id="2.30.30.110">
    <property type="match status" value="1"/>
</dbReference>